<dbReference type="PANTHER" id="PTHR43179">
    <property type="entry name" value="RHAMNOSYLTRANSFERASE WBBL"/>
    <property type="match status" value="1"/>
</dbReference>
<dbReference type="RefSeq" id="WP_065309850.1">
    <property type="nucleotide sequence ID" value="NZ_LOCQ01000060.1"/>
</dbReference>
<sequence length="260" mass="29438">MSCQEFSLSIVSHGHQAYIVPLLHQLAALEVHNFEVILTLNIIEELAIDLEALPFKVYLIVNPSPQGFAANHNAAFMLSNGDHFVVLNPDIRLIDNPFPALLAMVEQSSSAICAPLIVTATGTIEDSARNFPSPYHLVRRIVGRLLNLPRPREKVPQVGSLLAPDWAAGMFLLVPRAIYTALHGFSERYFLYFEDVDFCARARLAGFEVLVNTEIRVIHEAQRDSHRQLRYMLWHLGSAMKFFASTVYIKILMRRIFGRR</sequence>
<evidence type="ECO:0000313" key="3">
    <source>
        <dbReference type="Proteomes" id="UP000092713"/>
    </source>
</evidence>
<protein>
    <recommendedName>
        <fullName evidence="4">Glycosyltransferase, GT2 family</fullName>
    </recommendedName>
</protein>
<dbReference type="Pfam" id="PF13641">
    <property type="entry name" value="Glyco_tranf_2_3"/>
    <property type="match status" value="1"/>
</dbReference>
<evidence type="ECO:0000256" key="1">
    <source>
        <dbReference type="SAM" id="Phobius"/>
    </source>
</evidence>
<name>A0A1A7BY03_9BURK</name>
<dbReference type="SUPFAM" id="SSF53448">
    <property type="entry name" value="Nucleotide-diphospho-sugar transferases"/>
    <property type="match status" value="1"/>
</dbReference>
<evidence type="ECO:0000313" key="2">
    <source>
        <dbReference type="EMBL" id="OBV37629.1"/>
    </source>
</evidence>
<dbReference type="Proteomes" id="UP000092713">
    <property type="component" value="Unassembled WGS sequence"/>
</dbReference>
<dbReference type="STRING" id="1747903.ASR47_1003292"/>
<dbReference type="AlphaFoldDB" id="A0A1A7BY03"/>
<reference evidence="2 3" key="1">
    <citation type="submission" date="2016-04" db="EMBL/GenBank/DDBJ databases">
        <title>Draft genome sequence of Janthinobacterium psychrotolerans sp. nov., isolated from freshwater sediments in Denmark.</title>
        <authorList>
            <person name="Gong X."/>
            <person name="Skrivergaard S."/>
            <person name="Korsgaard B.S."/>
            <person name="Schreiber L."/>
            <person name="Marshall I.P."/>
            <person name="Finster K."/>
            <person name="Schramm A."/>
        </authorList>
    </citation>
    <scope>NUCLEOTIDE SEQUENCE [LARGE SCALE GENOMIC DNA]</scope>
    <source>
        <strain evidence="2 3">S3-2</strain>
    </source>
</reference>
<feature type="transmembrane region" description="Helical" evidence="1">
    <location>
        <begin position="232"/>
        <end position="253"/>
    </location>
</feature>
<dbReference type="Gene3D" id="3.90.550.10">
    <property type="entry name" value="Spore Coat Polysaccharide Biosynthesis Protein SpsA, Chain A"/>
    <property type="match status" value="1"/>
</dbReference>
<dbReference type="PANTHER" id="PTHR43179:SF7">
    <property type="entry name" value="RHAMNOSYLTRANSFERASE WBBL"/>
    <property type="match status" value="1"/>
</dbReference>
<evidence type="ECO:0008006" key="4">
    <source>
        <dbReference type="Google" id="ProtNLM"/>
    </source>
</evidence>
<organism evidence="2 3">
    <name type="scientific">Janthinobacterium psychrotolerans</name>
    <dbReference type="NCBI Taxonomy" id="1747903"/>
    <lineage>
        <taxon>Bacteria</taxon>
        <taxon>Pseudomonadati</taxon>
        <taxon>Pseudomonadota</taxon>
        <taxon>Betaproteobacteria</taxon>
        <taxon>Burkholderiales</taxon>
        <taxon>Oxalobacteraceae</taxon>
        <taxon>Janthinobacterium</taxon>
    </lineage>
</organism>
<proteinExistence type="predicted"/>
<dbReference type="OrthoDB" id="9771846at2"/>
<gene>
    <name evidence="2" type="ORF">ASR47_1003292</name>
</gene>
<keyword evidence="1" id="KW-0472">Membrane</keyword>
<accession>A0A1A7BY03</accession>
<comment type="caution">
    <text evidence="2">The sequence shown here is derived from an EMBL/GenBank/DDBJ whole genome shotgun (WGS) entry which is preliminary data.</text>
</comment>
<dbReference type="EMBL" id="LOCQ01000060">
    <property type="protein sequence ID" value="OBV37629.1"/>
    <property type="molecule type" value="Genomic_DNA"/>
</dbReference>
<keyword evidence="1" id="KW-0812">Transmembrane</keyword>
<dbReference type="InterPro" id="IPR029044">
    <property type="entry name" value="Nucleotide-diphossugar_trans"/>
</dbReference>
<keyword evidence="1" id="KW-1133">Transmembrane helix</keyword>
<keyword evidence="3" id="KW-1185">Reference proteome</keyword>